<accession>G7I6M1</accession>
<dbReference type="GO" id="GO:1905761">
    <property type="term" value="F:SCF ubiquitin ligase complex binding"/>
    <property type="evidence" value="ECO:0000318"/>
    <property type="project" value="GO_Central"/>
</dbReference>
<dbReference type="PANTHER" id="PTHR38926:SF2">
    <property type="entry name" value="F-BOX_LRR-REPEAT PROTEIN 21-RELATED"/>
    <property type="match status" value="1"/>
</dbReference>
<organism evidence="2 5">
    <name type="scientific">Medicago truncatula</name>
    <name type="common">Barrel medic</name>
    <name type="synonym">Medicago tribuloides</name>
    <dbReference type="NCBI Taxonomy" id="3880"/>
    <lineage>
        <taxon>Eukaryota</taxon>
        <taxon>Viridiplantae</taxon>
        <taxon>Streptophyta</taxon>
        <taxon>Embryophyta</taxon>
        <taxon>Tracheophyta</taxon>
        <taxon>Spermatophyta</taxon>
        <taxon>Magnoliopsida</taxon>
        <taxon>eudicotyledons</taxon>
        <taxon>Gunneridae</taxon>
        <taxon>Pentapetalae</taxon>
        <taxon>rosids</taxon>
        <taxon>fabids</taxon>
        <taxon>Fabales</taxon>
        <taxon>Fabaceae</taxon>
        <taxon>Papilionoideae</taxon>
        <taxon>50 kb inversion clade</taxon>
        <taxon>NPAAA clade</taxon>
        <taxon>Hologalegina</taxon>
        <taxon>IRL clade</taxon>
        <taxon>Trifolieae</taxon>
        <taxon>Medicago</taxon>
    </lineage>
</organism>
<gene>
    <name evidence="4" type="primary">11421207</name>
    <name evidence="2" type="ordered locus">MTR_1g045100</name>
    <name evidence="3" type="ORF">MtrunA17_Chr1g0168481</name>
</gene>
<reference evidence="4" key="3">
    <citation type="submission" date="2015-04" db="UniProtKB">
        <authorList>
            <consortium name="EnsemblPlants"/>
        </authorList>
    </citation>
    <scope>IDENTIFICATION</scope>
    <source>
        <strain evidence="4">cv. Jemalong A17</strain>
    </source>
</reference>
<dbReference type="Gene3D" id="3.80.10.10">
    <property type="entry name" value="Ribonuclease Inhibitor"/>
    <property type="match status" value="1"/>
</dbReference>
<proteinExistence type="predicted"/>
<reference evidence="2 5" key="2">
    <citation type="journal article" date="2014" name="BMC Genomics">
        <title>An improved genome release (version Mt4.0) for the model legume Medicago truncatula.</title>
        <authorList>
            <person name="Tang H."/>
            <person name="Krishnakumar V."/>
            <person name="Bidwell S."/>
            <person name="Rosen B."/>
            <person name="Chan A."/>
            <person name="Zhou S."/>
            <person name="Gentzbittel L."/>
            <person name="Childs K.L."/>
            <person name="Yandell M."/>
            <person name="Gundlach H."/>
            <person name="Mayer K.F."/>
            <person name="Schwartz D.C."/>
            <person name="Town C.D."/>
        </authorList>
    </citation>
    <scope>GENOME REANNOTATION</scope>
    <source>
        <strain evidence="4 5">cv. Jemalong A17</strain>
    </source>
</reference>
<evidence type="ECO:0000313" key="5">
    <source>
        <dbReference type="Proteomes" id="UP000002051"/>
    </source>
</evidence>
<dbReference type="PROSITE" id="PS50181">
    <property type="entry name" value="FBOX"/>
    <property type="match status" value="1"/>
</dbReference>
<dbReference type="OrthoDB" id="2095648at2759"/>
<dbReference type="InterPro" id="IPR001810">
    <property type="entry name" value="F-box_dom"/>
</dbReference>
<dbReference type="OMA" id="ACCRHVV"/>
<dbReference type="PaxDb" id="3880-AES60405"/>
<dbReference type="HOGENOM" id="CLU_044915_0_0_1"/>
<dbReference type="EnsemblPlants" id="AES60405">
    <property type="protein sequence ID" value="AES60405"/>
    <property type="gene ID" value="MTR_1g045100"/>
</dbReference>
<reference evidence="6" key="4">
    <citation type="journal article" date="2018" name="Nat. Plants">
        <title>Whole-genome landscape of Medicago truncatula symbiotic genes.</title>
        <authorList>
            <person name="Pecrix Y."/>
            <person name="Staton S.E."/>
            <person name="Sallet E."/>
            <person name="Lelandais-Briere C."/>
            <person name="Moreau S."/>
            <person name="Carrere S."/>
            <person name="Blein T."/>
            <person name="Jardinaud M.F."/>
            <person name="Latrasse D."/>
            <person name="Zouine M."/>
            <person name="Zahm M."/>
            <person name="Kreplak J."/>
            <person name="Mayjonade B."/>
            <person name="Satge C."/>
            <person name="Perez M."/>
            <person name="Cauet S."/>
            <person name="Marande W."/>
            <person name="Chantry-Darmon C."/>
            <person name="Lopez-Roques C."/>
            <person name="Bouchez O."/>
            <person name="Berard A."/>
            <person name="Debelle F."/>
            <person name="Munos S."/>
            <person name="Bendahmane A."/>
            <person name="Berges H."/>
            <person name="Niebel A."/>
            <person name="Buitink J."/>
            <person name="Frugier F."/>
            <person name="Benhamed M."/>
            <person name="Crespi M."/>
            <person name="Gouzy J."/>
            <person name="Gamas P."/>
        </authorList>
    </citation>
    <scope>NUCLEOTIDE SEQUENCE [LARGE SCALE GENOMIC DNA]</scope>
    <source>
        <strain evidence="6">cv. Jemalong A17</strain>
    </source>
</reference>
<feature type="domain" description="F-box" evidence="1">
    <location>
        <begin position="20"/>
        <end position="67"/>
    </location>
</feature>
<evidence type="ECO:0000313" key="3">
    <source>
        <dbReference type="EMBL" id="RHN78671.1"/>
    </source>
</evidence>
<dbReference type="EMBL" id="PSQE01000001">
    <property type="protein sequence ID" value="RHN78671.1"/>
    <property type="molecule type" value="Genomic_DNA"/>
</dbReference>
<dbReference type="Proteomes" id="UP000265566">
    <property type="component" value="Chromosome 1"/>
</dbReference>
<reference evidence="2 5" key="1">
    <citation type="journal article" date="2011" name="Nature">
        <title>The Medicago genome provides insight into the evolution of rhizobial symbioses.</title>
        <authorList>
            <person name="Young N.D."/>
            <person name="Debelle F."/>
            <person name="Oldroyd G.E."/>
            <person name="Geurts R."/>
            <person name="Cannon S.B."/>
            <person name="Udvardi M.K."/>
            <person name="Benedito V.A."/>
            <person name="Mayer K.F."/>
            <person name="Gouzy J."/>
            <person name="Schoof H."/>
            <person name="Van de Peer Y."/>
            <person name="Proost S."/>
            <person name="Cook D.R."/>
            <person name="Meyers B.C."/>
            <person name="Spannagl M."/>
            <person name="Cheung F."/>
            <person name="De Mita S."/>
            <person name="Krishnakumar V."/>
            <person name="Gundlach H."/>
            <person name="Zhou S."/>
            <person name="Mudge J."/>
            <person name="Bharti A.K."/>
            <person name="Murray J.D."/>
            <person name="Naoumkina M.A."/>
            <person name="Rosen B."/>
            <person name="Silverstein K.A."/>
            <person name="Tang H."/>
            <person name="Rombauts S."/>
            <person name="Zhao P.X."/>
            <person name="Zhou P."/>
            <person name="Barbe V."/>
            <person name="Bardou P."/>
            <person name="Bechner M."/>
            <person name="Bellec A."/>
            <person name="Berger A."/>
            <person name="Berges H."/>
            <person name="Bidwell S."/>
            <person name="Bisseling T."/>
            <person name="Choisne N."/>
            <person name="Couloux A."/>
            <person name="Denny R."/>
            <person name="Deshpande S."/>
            <person name="Dai X."/>
            <person name="Doyle J.J."/>
            <person name="Dudez A.M."/>
            <person name="Farmer A.D."/>
            <person name="Fouteau S."/>
            <person name="Franken C."/>
            <person name="Gibelin C."/>
            <person name="Gish J."/>
            <person name="Goldstein S."/>
            <person name="Gonzalez A.J."/>
            <person name="Green P.J."/>
            <person name="Hallab A."/>
            <person name="Hartog M."/>
            <person name="Hua A."/>
            <person name="Humphray S.J."/>
            <person name="Jeong D.H."/>
            <person name="Jing Y."/>
            <person name="Jocker A."/>
            <person name="Kenton S.M."/>
            <person name="Kim D.J."/>
            <person name="Klee K."/>
            <person name="Lai H."/>
            <person name="Lang C."/>
            <person name="Lin S."/>
            <person name="Macmil S.L."/>
            <person name="Magdelenat G."/>
            <person name="Matthews L."/>
            <person name="McCorrison J."/>
            <person name="Monaghan E.L."/>
            <person name="Mun J.H."/>
            <person name="Najar F.Z."/>
            <person name="Nicholson C."/>
            <person name="Noirot C."/>
            <person name="O'Bleness M."/>
            <person name="Paule C.R."/>
            <person name="Poulain J."/>
            <person name="Prion F."/>
            <person name="Qin B."/>
            <person name="Qu C."/>
            <person name="Retzel E.F."/>
            <person name="Riddle C."/>
            <person name="Sallet E."/>
            <person name="Samain S."/>
            <person name="Samson N."/>
            <person name="Sanders I."/>
            <person name="Saurat O."/>
            <person name="Scarpelli C."/>
            <person name="Schiex T."/>
            <person name="Segurens B."/>
            <person name="Severin A.J."/>
            <person name="Sherrier D.J."/>
            <person name="Shi R."/>
            <person name="Sims S."/>
            <person name="Singer S.R."/>
            <person name="Sinharoy S."/>
            <person name="Sterck L."/>
            <person name="Viollet A."/>
            <person name="Wang B.B."/>
            <person name="Wang K."/>
            <person name="Wang M."/>
            <person name="Wang X."/>
            <person name="Warfsmann J."/>
            <person name="Weissenbach J."/>
            <person name="White D.D."/>
            <person name="White J.D."/>
            <person name="Wiley G.B."/>
            <person name="Wincker P."/>
            <person name="Xing Y."/>
            <person name="Yang L."/>
            <person name="Yao Z."/>
            <person name="Ying F."/>
            <person name="Zhai J."/>
            <person name="Zhou L."/>
            <person name="Zuber A."/>
            <person name="Denarie J."/>
            <person name="Dixon R.A."/>
            <person name="May G.D."/>
            <person name="Schwartz D.C."/>
            <person name="Rogers J."/>
            <person name="Quetier F."/>
            <person name="Town C.D."/>
            <person name="Roe B.A."/>
        </authorList>
    </citation>
    <scope>NUCLEOTIDE SEQUENCE [LARGE SCALE GENOMIC DNA]</scope>
    <source>
        <strain evidence="2">A17</strain>
        <strain evidence="4 5">cv. Jemalong A17</strain>
    </source>
</reference>
<dbReference type="SUPFAM" id="SSF81383">
    <property type="entry name" value="F-box domain"/>
    <property type="match status" value="1"/>
</dbReference>
<dbReference type="Gramene" id="rna2308">
    <property type="protein sequence ID" value="RHN78671.1"/>
    <property type="gene ID" value="gene2308"/>
</dbReference>
<evidence type="ECO:0000313" key="4">
    <source>
        <dbReference type="EnsemblPlants" id="AES60405"/>
    </source>
</evidence>
<dbReference type="EMBL" id="CM001217">
    <property type="protein sequence ID" value="AES60405.1"/>
    <property type="molecule type" value="Genomic_DNA"/>
</dbReference>
<sequence length="285" mass="32613">MTASSSIPSTGVERESTAAEPNWLELPKDLAINILQRLDTIEIVTSVCQVCPLWWNICKDPLMWRTISMIKSSHYHYPEWLHMDLEMICRYAVERSCGQLQEIDIEFFLTDDLFKYIADCASHLRCIRLVACDAADNLSEKGFIGGMKKLSMIEELEVLYPIKLSQNSIEAVGGCCPLLKSLECHLTFDKEEISDDEFLAVAKTMPRLRHLKISRNKLSSDGILIAILNGCPLLESLDLGLCFSLDLSESLRKRCYDQIKDCKLPIDFHKFLQMFEWNLSGYEED</sequence>
<dbReference type="Pfam" id="PF12937">
    <property type="entry name" value="F-box-like"/>
    <property type="match status" value="1"/>
</dbReference>
<dbReference type="eggNOG" id="KOG1947">
    <property type="taxonomic scope" value="Eukaryota"/>
</dbReference>
<dbReference type="PANTHER" id="PTHR38926">
    <property type="entry name" value="F-BOX DOMAIN CONTAINING PROTEIN, EXPRESSED"/>
    <property type="match status" value="1"/>
</dbReference>
<dbReference type="AlphaFoldDB" id="G7I6M1"/>
<reference evidence="3" key="5">
    <citation type="journal article" date="2018" name="Nat. Plants">
        <title>Whole-genome landscape of Medicago truncatula symbiotic genes.</title>
        <authorList>
            <person name="Pecrix Y."/>
            <person name="Gamas P."/>
            <person name="Carrere S."/>
        </authorList>
    </citation>
    <scope>NUCLEOTIDE SEQUENCE</scope>
    <source>
        <tissue evidence="3">Leaves</tissue>
    </source>
</reference>
<evidence type="ECO:0000313" key="6">
    <source>
        <dbReference type="Proteomes" id="UP000265566"/>
    </source>
</evidence>
<dbReference type="KEGG" id="mtr:11421207"/>
<evidence type="ECO:0000313" key="2">
    <source>
        <dbReference type="EMBL" id="AES60405.1"/>
    </source>
</evidence>
<dbReference type="Proteomes" id="UP000002051">
    <property type="component" value="Unassembled WGS sequence"/>
</dbReference>
<dbReference type="SUPFAM" id="SSF52047">
    <property type="entry name" value="RNI-like"/>
    <property type="match status" value="1"/>
</dbReference>
<dbReference type="InterPro" id="IPR032675">
    <property type="entry name" value="LRR_dom_sf"/>
</dbReference>
<name>G7I6M1_MEDTR</name>
<evidence type="ECO:0000259" key="1">
    <source>
        <dbReference type="PROSITE" id="PS50181"/>
    </source>
</evidence>
<dbReference type="CDD" id="cd22164">
    <property type="entry name" value="F-box_AtSKIP19-like"/>
    <property type="match status" value="1"/>
</dbReference>
<dbReference type="InterPro" id="IPR036047">
    <property type="entry name" value="F-box-like_dom_sf"/>
</dbReference>
<protein>
    <submittedName>
        <fullName evidence="2">F-box/LRR protein</fullName>
    </submittedName>
    <submittedName>
        <fullName evidence="3">Putative F-box domain, leucine-rich repeat domain, L domain-containing protein</fullName>
    </submittedName>
</protein>
<keyword evidence="5" id="KW-1185">Reference proteome</keyword>
<dbReference type="Gene3D" id="1.20.1280.50">
    <property type="match status" value="1"/>
</dbReference>